<protein>
    <submittedName>
        <fullName evidence="1">Uncharacterized protein</fullName>
    </submittedName>
</protein>
<sequence length="50" mass="5828">MCEKCIELDRRIKHYQKLSSFVTDQTAQEGIRFLIAKYCADKKAIHPDQG</sequence>
<gene>
    <name evidence="1" type="ORF">JOH49_002992</name>
</gene>
<comment type="caution">
    <text evidence="1">The sequence shown here is derived from an EMBL/GenBank/DDBJ whole genome shotgun (WGS) entry which is preliminary data.</text>
</comment>
<proteinExistence type="predicted"/>
<dbReference type="Proteomes" id="UP000673383">
    <property type="component" value="Unassembled WGS sequence"/>
</dbReference>
<evidence type="ECO:0000313" key="2">
    <source>
        <dbReference type="Proteomes" id="UP000673383"/>
    </source>
</evidence>
<accession>A0A8I1Y2I1</accession>
<dbReference type="AlphaFoldDB" id="A0A8I1Y2I1"/>
<organism evidence="1 2">
    <name type="scientific">Bradyrhizobium elkanii</name>
    <dbReference type="NCBI Taxonomy" id="29448"/>
    <lineage>
        <taxon>Bacteria</taxon>
        <taxon>Pseudomonadati</taxon>
        <taxon>Pseudomonadota</taxon>
        <taxon>Alphaproteobacteria</taxon>
        <taxon>Hyphomicrobiales</taxon>
        <taxon>Nitrobacteraceae</taxon>
        <taxon>Bradyrhizobium</taxon>
    </lineage>
</organism>
<evidence type="ECO:0000313" key="1">
    <source>
        <dbReference type="EMBL" id="MBP1293239.1"/>
    </source>
</evidence>
<reference evidence="1" key="1">
    <citation type="submission" date="2021-02" db="EMBL/GenBank/DDBJ databases">
        <title>Genomic Encyclopedia of Type Strains, Phase IV (KMG-V): Genome sequencing to study the core and pangenomes of soil and plant-associated prokaryotes.</title>
        <authorList>
            <person name="Whitman W."/>
        </authorList>
    </citation>
    <scope>NUCLEOTIDE SEQUENCE</scope>
    <source>
        <strain evidence="1">USDA 406</strain>
    </source>
</reference>
<dbReference type="EMBL" id="JAFICZ010000001">
    <property type="protein sequence ID" value="MBP1293239.1"/>
    <property type="molecule type" value="Genomic_DNA"/>
</dbReference>
<name>A0A8I1Y2I1_BRAEL</name>